<sequence length="466" mass="50311">MEHSSISQRRQILIVSMILLGAFIAVLNQTILTSVLPDIMQDFNLSSTTAQWLTTIFMLISGILIPVSAFLLNKFTIRQLFFTAMTCLVVGSLISFLSFNFTSLLIGRIIQALGAGILLPLSQTVLFLLFSVEKRGVAMGVFGLVIGFAPAIAPVLSGYIVNIMTWKVLFLIILAVSLLDFVISLFFMENVSEVNPMRLDIFSVVLSTLGFGGILFSVSIAGEIGWLHPISIGSIIIFALILTAFILRQLKLAQPVLEFRVYKYVNFTISTVLIVFMIVIFMGSMSILPLYLESIHDKTAFGVGLVLLPGGILLGILSPVGGRIYDILGPKLLSICSMIFIFIGGLVLAFTTISTSIPQIIIGFSLISVGSAGIMTPMTTAAINALPPHLITHGTAMNNTIRQVASAIGTALLITLMSTVSKASTHGHLLAMISGFKAVYIAVSFIALLGIILSFFIEQNKYTEGE</sequence>
<keyword evidence="4" id="KW-0813">Transport</keyword>
<dbReference type="NCBIfam" id="TIGR00711">
    <property type="entry name" value="efflux_EmrB"/>
    <property type="match status" value="1"/>
</dbReference>
<protein>
    <recommendedName>
        <fullName evidence="9">Quinolone resistance protein NorB</fullName>
    </recommendedName>
</protein>
<gene>
    <name evidence="12" type="ORF">CD039_11280</name>
</gene>
<dbReference type="EMBL" id="PPPX01000016">
    <property type="protein sequence ID" value="POA08639.1"/>
    <property type="molecule type" value="Genomic_DNA"/>
</dbReference>
<feature type="domain" description="Major facilitator superfamily (MFS) profile" evidence="11">
    <location>
        <begin position="14"/>
        <end position="462"/>
    </location>
</feature>
<evidence type="ECO:0000313" key="13">
    <source>
        <dbReference type="Proteomes" id="UP000242712"/>
    </source>
</evidence>
<reference evidence="12 13" key="1">
    <citation type="submission" date="2017-08" db="EMBL/GenBank/DDBJ databases">
        <title>Draft genome sequences of 64 type strains of genus Staph aureus.</title>
        <authorList>
            <person name="Cole K."/>
            <person name="Golubchik T."/>
            <person name="Russell J."/>
            <person name="Foster D."/>
            <person name="Llewelyn M."/>
            <person name="Wilson D."/>
            <person name="Crook D."/>
            <person name="Paul J."/>
        </authorList>
    </citation>
    <scope>NUCLEOTIDE SEQUENCE [LARGE SCALE GENOMIC DNA]</scope>
    <source>
        <strain evidence="12 13">DSM 29875</strain>
    </source>
</reference>
<dbReference type="SUPFAM" id="SSF103473">
    <property type="entry name" value="MFS general substrate transporter"/>
    <property type="match status" value="1"/>
</dbReference>
<evidence type="ECO:0000256" key="7">
    <source>
        <dbReference type="ARBA" id="ARBA00022989"/>
    </source>
</evidence>
<evidence type="ECO:0000256" key="6">
    <source>
        <dbReference type="ARBA" id="ARBA00022692"/>
    </source>
</evidence>
<dbReference type="GeneID" id="98298921"/>
<evidence type="ECO:0000256" key="4">
    <source>
        <dbReference type="ARBA" id="ARBA00022448"/>
    </source>
</evidence>
<feature type="transmembrane region" description="Helical" evidence="10">
    <location>
        <begin position="199"/>
        <end position="220"/>
    </location>
</feature>
<evidence type="ECO:0000259" key="11">
    <source>
        <dbReference type="PROSITE" id="PS50850"/>
    </source>
</evidence>
<keyword evidence="6 10" id="KW-0812">Transmembrane</keyword>
<feature type="transmembrane region" description="Helical" evidence="10">
    <location>
        <begin position="105"/>
        <end position="130"/>
    </location>
</feature>
<keyword evidence="7 10" id="KW-1133">Transmembrane helix</keyword>
<dbReference type="InterPro" id="IPR011701">
    <property type="entry name" value="MFS"/>
</dbReference>
<comment type="similarity">
    <text evidence="2">Belongs to the major facilitator superfamily. TCR/Tet family.</text>
</comment>
<feature type="transmembrane region" description="Helical" evidence="10">
    <location>
        <begin position="80"/>
        <end position="99"/>
    </location>
</feature>
<dbReference type="PANTHER" id="PTHR42718">
    <property type="entry name" value="MAJOR FACILITATOR SUPERFAMILY MULTIDRUG TRANSPORTER MFSC"/>
    <property type="match status" value="1"/>
</dbReference>
<feature type="transmembrane region" description="Helical" evidence="10">
    <location>
        <begin position="137"/>
        <end position="160"/>
    </location>
</feature>
<dbReference type="PRINTS" id="PR01036">
    <property type="entry name" value="TCRTETB"/>
</dbReference>
<dbReference type="AlphaFoldDB" id="A0A2K4FBB7"/>
<dbReference type="InterPro" id="IPR020846">
    <property type="entry name" value="MFS_dom"/>
</dbReference>
<keyword evidence="5" id="KW-1003">Cell membrane</keyword>
<dbReference type="PANTHER" id="PTHR42718:SF9">
    <property type="entry name" value="MAJOR FACILITATOR SUPERFAMILY MULTIDRUG TRANSPORTER MFSC"/>
    <property type="match status" value="1"/>
</dbReference>
<feature type="transmembrane region" description="Helical" evidence="10">
    <location>
        <begin position="360"/>
        <end position="383"/>
    </location>
</feature>
<dbReference type="RefSeq" id="WP_103372393.1">
    <property type="nucleotide sequence ID" value="NZ_CBCRVO010000002.1"/>
</dbReference>
<feature type="transmembrane region" description="Helical" evidence="10">
    <location>
        <begin position="166"/>
        <end position="187"/>
    </location>
</feature>
<evidence type="ECO:0000256" key="10">
    <source>
        <dbReference type="SAM" id="Phobius"/>
    </source>
</evidence>
<feature type="transmembrane region" description="Helical" evidence="10">
    <location>
        <begin position="52"/>
        <end position="73"/>
    </location>
</feature>
<dbReference type="Gene3D" id="1.20.1250.20">
    <property type="entry name" value="MFS general substrate transporter like domains"/>
    <property type="match status" value="2"/>
</dbReference>
<accession>A0A2K4FBB7</accession>
<feature type="transmembrane region" description="Helical" evidence="10">
    <location>
        <begin position="404"/>
        <end position="423"/>
    </location>
</feature>
<evidence type="ECO:0000256" key="3">
    <source>
        <dbReference type="ARBA" id="ARBA00008537"/>
    </source>
</evidence>
<dbReference type="OrthoDB" id="9816041at2"/>
<dbReference type="GO" id="GO:0022857">
    <property type="term" value="F:transmembrane transporter activity"/>
    <property type="evidence" value="ECO:0007669"/>
    <property type="project" value="InterPro"/>
</dbReference>
<name>A0A2K4FBB7_9STAP</name>
<dbReference type="InterPro" id="IPR004638">
    <property type="entry name" value="EmrB-like"/>
</dbReference>
<dbReference type="GO" id="GO:0005886">
    <property type="term" value="C:plasma membrane"/>
    <property type="evidence" value="ECO:0007669"/>
    <property type="project" value="UniProtKB-SubCell"/>
</dbReference>
<keyword evidence="8 10" id="KW-0472">Membrane</keyword>
<feature type="transmembrane region" description="Helical" evidence="10">
    <location>
        <begin position="267"/>
        <end position="288"/>
    </location>
</feature>
<dbReference type="Proteomes" id="UP000242712">
    <property type="component" value="Unassembled WGS sequence"/>
</dbReference>
<organism evidence="12 13">
    <name type="scientific">Staphylococcus argensis</name>
    <dbReference type="NCBI Taxonomy" id="1607738"/>
    <lineage>
        <taxon>Bacteria</taxon>
        <taxon>Bacillati</taxon>
        <taxon>Bacillota</taxon>
        <taxon>Bacilli</taxon>
        <taxon>Bacillales</taxon>
        <taxon>Staphylococcaceae</taxon>
        <taxon>Staphylococcus</taxon>
    </lineage>
</organism>
<feature type="transmembrane region" description="Helical" evidence="10">
    <location>
        <begin position="226"/>
        <end position="247"/>
    </location>
</feature>
<feature type="transmembrane region" description="Helical" evidence="10">
    <location>
        <begin position="12"/>
        <end position="32"/>
    </location>
</feature>
<dbReference type="PROSITE" id="PS50850">
    <property type="entry name" value="MFS"/>
    <property type="match status" value="1"/>
</dbReference>
<evidence type="ECO:0000256" key="1">
    <source>
        <dbReference type="ARBA" id="ARBA00004651"/>
    </source>
</evidence>
<evidence type="ECO:0000256" key="5">
    <source>
        <dbReference type="ARBA" id="ARBA00022475"/>
    </source>
</evidence>
<dbReference type="Pfam" id="PF07690">
    <property type="entry name" value="MFS_1"/>
    <property type="match status" value="1"/>
</dbReference>
<dbReference type="InterPro" id="IPR036259">
    <property type="entry name" value="MFS_trans_sf"/>
</dbReference>
<comment type="subcellular location">
    <subcellularLocation>
        <location evidence="1">Cell membrane</location>
        <topology evidence="1">Multi-pass membrane protein</topology>
    </subcellularLocation>
</comment>
<feature type="transmembrane region" description="Helical" evidence="10">
    <location>
        <begin position="300"/>
        <end position="320"/>
    </location>
</feature>
<evidence type="ECO:0000313" key="12">
    <source>
        <dbReference type="EMBL" id="POA08639.1"/>
    </source>
</evidence>
<evidence type="ECO:0000256" key="8">
    <source>
        <dbReference type="ARBA" id="ARBA00023136"/>
    </source>
</evidence>
<proteinExistence type="inferred from homology"/>
<evidence type="ECO:0000256" key="2">
    <source>
        <dbReference type="ARBA" id="ARBA00007520"/>
    </source>
</evidence>
<evidence type="ECO:0000256" key="9">
    <source>
        <dbReference type="ARBA" id="ARBA00040594"/>
    </source>
</evidence>
<keyword evidence="13" id="KW-1185">Reference proteome</keyword>
<comment type="similarity">
    <text evidence="3">Belongs to the major facilitator superfamily. EmrB family.</text>
</comment>
<feature type="transmembrane region" description="Helical" evidence="10">
    <location>
        <begin position="332"/>
        <end position="354"/>
    </location>
</feature>
<comment type="caution">
    <text evidence="12">The sequence shown here is derived from an EMBL/GenBank/DDBJ whole genome shotgun (WGS) entry which is preliminary data.</text>
</comment>
<feature type="transmembrane region" description="Helical" evidence="10">
    <location>
        <begin position="429"/>
        <end position="457"/>
    </location>
</feature>